<name>A0A396RYK6_9PSED</name>
<dbReference type="EMBL" id="QJSA01000005">
    <property type="protein sequence ID" value="RHW21714.1"/>
    <property type="molecule type" value="Genomic_DNA"/>
</dbReference>
<gene>
    <name evidence="1" type="ORF">C2846_07115</name>
</gene>
<organism evidence="1 2">
    <name type="scientific">Pseudomonas jilinensis</name>
    <dbReference type="NCBI Taxonomy" id="2078689"/>
    <lineage>
        <taxon>Bacteria</taxon>
        <taxon>Pseudomonadati</taxon>
        <taxon>Pseudomonadota</taxon>
        <taxon>Gammaproteobacteria</taxon>
        <taxon>Pseudomonadales</taxon>
        <taxon>Pseudomonadaceae</taxon>
        <taxon>Pseudomonas</taxon>
    </lineage>
</organism>
<dbReference type="AlphaFoldDB" id="A0A396RYK6"/>
<evidence type="ECO:0000313" key="1">
    <source>
        <dbReference type="EMBL" id="RHW21714.1"/>
    </source>
</evidence>
<dbReference type="OrthoDB" id="8704583at2"/>
<evidence type="ECO:0000313" key="2">
    <source>
        <dbReference type="Proteomes" id="UP000265745"/>
    </source>
</evidence>
<keyword evidence="2" id="KW-1185">Reference proteome</keyword>
<reference evidence="1 2" key="1">
    <citation type="submission" date="2018-06" db="EMBL/GenBank/DDBJ databases">
        <title>Pseudomonas jilinensis sp. nov., isolated from the production water of Jilin Oilfield in China.</title>
        <authorList>
            <person name="Wang J."/>
        </authorList>
    </citation>
    <scope>NUCLEOTIDE SEQUENCE [LARGE SCALE GENOMIC DNA]</scope>
    <source>
        <strain evidence="1 2">JS15-10A1</strain>
    </source>
</reference>
<accession>A0A396RYK6</accession>
<protein>
    <recommendedName>
        <fullName evidence="3">CopG family transcriptional regulator</fullName>
    </recommendedName>
</protein>
<evidence type="ECO:0008006" key="3">
    <source>
        <dbReference type="Google" id="ProtNLM"/>
    </source>
</evidence>
<sequence>MYADPKRIRDNRVTIRLDDYEHALIKALANYQGDQPATLVRELLMREAASVLGAEHSVLQQQA</sequence>
<dbReference type="Proteomes" id="UP000265745">
    <property type="component" value="Unassembled WGS sequence"/>
</dbReference>
<proteinExistence type="predicted"/>
<comment type="caution">
    <text evidence="1">The sequence shown here is derived from an EMBL/GenBank/DDBJ whole genome shotgun (WGS) entry which is preliminary data.</text>
</comment>
<dbReference type="RefSeq" id="WP_119701084.1">
    <property type="nucleotide sequence ID" value="NZ_QJSA01000005.1"/>
</dbReference>